<name>A0A975CQI8_9FLAO</name>
<dbReference type="EMBL" id="CP071869">
    <property type="protein sequence ID" value="QTE23873.1"/>
    <property type="molecule type" value="Genomic_DNA"/>
</dbReference>
<dbReference type="RefSeq" id="WP_208079868.1">
    <property type="nucleotide sequence ID" value="NZ_CP071869.1"/>
</dbReference>
<protein>
    <submittedName>
        <fullName evidence="1">DUF2490 domain-containing protein</fullName>
    </submittedName>
</protein>
<evidence type="ECO:0000313" key="2">
    <source>
        <dbReference type="Proteomes" id="UP000663920"/>
    </source>
</evidence>
<proteinExistence type="predicted"/>
<dbReference type="Proteomes" id="UP000663920">
    <property type="component" value="Chromosome"/>
</dbReference>
<organism evidence="1 2">
    <name type="scientific">Polaribacter cellanae</name>
    <dbReference type="NCBI Taxonomy" id="2818493"/>
    <lineage>
        <taxon>Bacteria</taxon>
        <taxon>Pseudomonadati</taxon>
        <taxon>Bacteroidota</taxon>
        <taxon>Flavobacteriia</taxon>
        <taxon>Flavobacteriales</taxon>
        <taxon>Flavobacteriaceae</taxon>
    </lineage>
</organism>
<reference evidence="1 2" key="1">
    <citation type="submission" date="2021-03" db="EMBL/GenBank/DDBJ databases">
        <title>Complete genome of Polaribacter_sp.SM13.</title>
        <authorList>
            <person name="Jeong S.W."/>
            <person name="Bae J.W."/>
        </authorList>
    </citation>
    <scope>NUCLEOTIDE SEQUENCE [LARGE SCALE GENOMIC DNA]</scope>
    <source>
        <strain evidence="1 2">SM13</strain>
    </source>
</reference>
<dbReference type="AlphaFoldDB" id="A0A975CQI8"/>
<dbReference type="InterPro" id="IPR019619">
    <property type="entry name" value="DUF2490"/>
</dbReference>
<keyword evidence="2" id="KW-1185">Reference proteome</keyword>
<sequence>MKHILIILFLIPIAVFGQSKTVKQSNSSWNSVIIDYRINNQFYLKNEAHFRRTNFLEDWQQILIRPSIHYNLNKSVDFAVGYTFAKNYRETHNFNENDVWEQVMLSHVSGKSNFKHRFRLEQRFIDQFVQQPNASFTKNGTDFKTRFRYRFTWGMPLFKVTDTKKVNITAFDEIWLNTGTGIVPESLNQNWFYVGLSYPIFKNASLGMGYLNDYAPAGVNTFRNNNILQTTLKYHL</sequence>
<accession>A0A975CQI8</accession>
<dbReference type="Pfam" id="PF10677">
    <property type="entry name" value="DUF2490"/>
    <property type="match status" value="1"/>
</dbReference>
<gene>
    <name evidence="1" type="ORF">J3359_06280</name>
</gene>
<evidence type="ECO:0000313" key="1">
    <source>
        <dbReference type="EMBL" id="QTE23873.1"/>
    </source>
</evidence>
<dbReference type="KEGG" id="pcea:J3359_06280"/>